<proteinExistence type="predicted"/>
<dbReference type="AlphaFoldDB" id="A0A4Y2DF34"/>
<organism evidence="2 3">
    <name type="scientific">Araneus ventricosus</name>
    <name type="common">Orbweaver spider</name>
    <name type="synonym">Epeira ventricosa</name>
    <dbReference type="NCBI Taxonomy" id="182803"/>
    <lineage>
        <taxon>Eukaryota</taxon>
        <taxon>Metazoa</taxon>
        <taxon>Ecdysozoa</taxon>
        <taxon>Arthropoda</taxon>
        <taxon>Chelicerata</taxon>
        <taxon>Arachnida</taxon>
        <taxon>Araneae</taxon>
        <taxon>Araneomorphae</taxon>
        <taxon>Entelegynae</taxon>
        <taxon>Araneoidea</taxon>
        <taxon>Araneidae</taxon>
        <taxon>Araneus</taxon>
    </lineage>
</organism>
<evidence type="ECO:0000313" key="3">
    <source>
        <dbReference type="Proteomes" id="UP000499080"/>
    </source>
</evidence>
<feature type="compositionally biased region" description="Basic residues" evidence="1">
    <location>
        <begin position="39"/>
        <end position="51"/>
    </location>
</feature>
<name>A0A4Y2DF34_ARAVE</name>
<dbReference type="Proteomes" id="UP000499080">
    <property type="component" value="Unassembled WGS sequence"/>
</dbReference>
<evidence type="ECO:0000313" key="2">
    <source>
        <dbReference type="EMBL" id="GBM14474.1"/>
    </source>
</evidence>
<evidence type="ECO:0000256" key="1">
    <source>
        <dbReference type="SAM" id="MobiDB-lite"/>
    </source>
</evidence>
<reference evidence="2 3" key="1">
    <citation type="journal article" date="2019" name="Sci. Rep.">
        <title>Orb-weaving spider Araneus ventricosus genome elucidates the spidroin gene catalogue.</title>
        <authorList>
            <person name="Kono N."/>
            <person name="Nakamura H."/>
            <person name="Ohtoshi R."/>
            <person name="Moran D.A.P."/>
            <person name="Shinohara A."/>
            <person name="Yoshida Y."/>
            <person name="Fujiwara M."/>
            <person name="Mori M."/>
            <person name="Tomita M."/>
            <person name="Arakawa K."/>
        </authorList>
    </citation>
    <scope>NUCLEOTIDE SEQUENCE [LARGE SCALE GENOMIC DNA]</scope>
</reference>
<comment type="caution">
    <text evidence="2">The sequence shown here is derived from an EMBL/GenBank/DDBJ whole genome shotgun (WGS) entry which is preliminary data.</text>
</comment>
<accession>A0A4Y2DF34</accession>
<dbReference type="EMBL" id="BGPR01000344">
    <property type="protein sequence ID" value="GBM14474.1"/>
    <property type="molecule type" value="Genomic_DNA"/>
</dbReference>
<protein>
    <submittedName>
        <fullName evidence="2">Uncharacterized protein</fullName>
    </submittedName>
</protein>
<sequence>MTRTTPELAPILQESAGETLEPTPNFQESATHQREKHLSWHRTSKNPHRTSGKTFVPRRQIQCTPGTHTRRIFSGIQFRTSDPKAKTLTLGHCGLQRHQVSGFKNC</sequence>
<keyword evidence="3" id="KW-1185">Reference proteome</keyword>
<gene>
    <name evidence="2" type="ORF">AVEN_101130_1</name>
</gene>
<feature type="region of interest" description="Disordered" evidence="1">
    <location>
        <begin position="1"/>
        <end position="55"/>
    </location>
</feature>